<reference evidence="9 10" key="1">
    <citation type="submission" date="2018-06" db="EMBL/GenBank/DDBJ databases">
        <authorList>
            <consortium name="Pathogen Informatics"/>
            <person name="Doyle S."/>
        </authorList>
    </citation>
    <scope>NUCLEOTIDE SEQUENCE [LARGE SCALE GENOMIC DNA]</scope>
    <source>
        <strain evidence="9 10">NCTC10254</strain>
    </source>
</reference>
<dbReference type="Gene3D" id="3.30.450.40">
    <property type="match status" value="1"/>
</dbReference>
<dbReference type="InterPro" id="IPR036388">
    <property type="entry name" value="WH-like_DNA-bd_sf"/>
</dbReference>
<evidence type="ECO:0000256" key="1">
    <source>
        <dbReference type="ARBA" id="ARBA00022491"/>
    </source>
</evidence>
<dbReference type="AlphaFoldDB" id="A0A8B4H6X6"/>
<dbReference type="GO" id="GO:0045892">
    <property type="term" value="P:negative regulation of DNA-templated transcription"/>
    <property type="evidence" value="ECO:0007669"/>
    <property type="project" value="UniProtKB-UniRule"/>
</dbReference>
<dbReference type="InterPro" id="IPR023120">
    <property type="entry name" value="WHTH_transcript_rep_HrcA_IDD"/>
</dbReference>
<evidence type="ECO:0000313" key="10">
    <source>
        <dbReference type="Proteomes" id="UP000249886"/>
    </source>
</evidence>
<evidence type="ECO:0000256" key="2">
    <source>
        <dbReference type="ARBA" id="ARBA00023015"/>
    </source>
</evidence>
<comment type="function">
    <text evidence="5 6">Negative regulator of class I heat shock genes (grpE-dnaK-dnaJ and groELS operons). Prevents heat-shock induction of these operons.</text>
</comment>
<dbReference type="InterPro" id="IPR029016">
    <property type="entry name" value="GAF-like_dom_sf"/>
</dbReference>
<evidence type="ECO:0000313" key="9">
    <source>
        <dbReference type="EMBL" id="SPW28137.1"/>
    </source>
</evidence>
<protein>
    <recommendedName>
        <fullName evidence="6">Heat-inducible transcription repressor HrcA</fullName>
    </recommendedName>
</protein>
<name>A0A8B4H6X6_9CORY</name>
<keyword evidence="2 6" id="KW-0805">Transcription regulation</keyword>
<evidence type="ECO:0000259" key="8">
    <source>
        <dbReference type="Pfam" id="PF01628"/>
    </source>
</evidence>
<dbReference type="InterPro" id="IPR036390">
    <property type="entry name" value="WH_DNA-bd_sf"/>
</dbReference>
<evidence type="ECO:0000256" key="4">
    <source>
        <dbReference type="ARBA" id="ARBA00023163"/>
    </source>
</evidence>
<feature type="compositionally biased region" description="Basic and acidic residues" evidence="7">
    <location>
        <begin position="382"/>
        <end position="396"/>
    </location>
</feature>
<dbReference type="PANTHER" id="PTHR34824">
    <property type="entry name" value="HEAT-INDUCIBLE TRANSCRIPTION REPRESSOR HRCA"/>
    <property type="match status" value="1"/>
</dbReference>
<evidence type="ECO:0000256" key="6">
    <source>
        <dbReference type="HAMAP-Rule" id="MF_00081"/>
    </source>
</evidence>
<dbReference type="NCBIfam" id="TIGR00331">
    <property type="entry name" value="hrcA"/>
    <property type="match status" value="1"/>
</dbReference>
<comment type="caution">
    <text evidence="9">The sequence shown here is derived from an EMBL/GenBank/DDBJ whole genome shotgun (WGS) entry which is preliminary data.</text>
</comment>
<proteinExistence type="inferred from homology"/>
<comment type="similarity">
    <text evidence="6">Belongs to the HrcA family.</text>
</comment>
<dbReference type="SUPFAM" id="SSF46785">
    <property type="entry name" value="Winged helix' DNA-binding domain"/>
    <property type="match status" value="1"/>
</dbReference>
<organism evidence="9 10">
    <name type="scientific">Corynebacterium matruchotii</name>
    <dbReference type="NCBI Taxonomy" id="43768"/>
    <lineage>
        <taxon>Bacteria</taxon>
        <taxon>Bacillati</taxon>
        <taxon>Actinomycetota</taxon>
        <taxon>Actinomycetes</taxon>
        <taxon>Mycobacteriales</taxon>
        <taxon>Corynebacteriaceae</taxon>
        <taxon>Corynebacterium</taxon>
    </lineage>
</organism>
<dbReference type="InterPro" id="IPR021153">
    <property type="entry name" value="HrcA_C"/>
</dbReference>
<dbReference type="Proteomes" id="UP000249886">
    <property type="component" value="Unassembled WGS sequence"/>
</dbReference>
<accession>A0A8B4H6X6</accession>
<evidence type="ECO:0000256" key="7">
    <source>
        <dbReference type="SAM" id="MobiDB-lite"/>
    </source>
</evidence>
<keyword evidence="4 6" id="KW-0804">Transcription</keyword>
<keyword evidence="3 6" id="KW-0346">Stress response</keyword>
<evidence type="ECO:0000256" key="5">
    <source>
        <dbReference type="ARBA" id="ARBA00055319"/>
    </source>
</evidence>
<dbReference type="Gene3D" id="3.30.390.60">
    <property type="entry name" value="Heat-inducible transcription repressor hrca homolog, domain 3"/>
    <property type="match status" value="1"/>
</dbReference>
<dbReference type="EMBL" id="UARK01000004">
    <property type="protein sequence ID" value="SPW28137.1"/>
    <property type="molecule type" value="Genomic_DNA"/>
</dbReference>
<gene>
    <name evidence="6 9" type="primary">hrcA</name>
    <name evidence="9" type="ORF">NCTC10254_01163</name>
</gene>
<sequence length="404" mass="44092">MASAAEERRQQVLRAIVADYIATQEPVGSKALLDRHRFDVSSATIRNDMAALEAEGYISQQHASSGRLPTQKGYRLFVDSLSDIKPLSDAERRTILTFLEDGVNLEDVLHRSAQLLSQFTRQTAIVQLPNLRASHVKHCEVVSLTPTRLLLVLITDTGRVDQRHVELDHTCEADHIMVLRDLLNQALDGKTLADAAGSLAAITHPDPEVTSHLSRCVTVLIETLVEPPNDRLILAGQSHLIRINPHDLPTILQALEEQVIILKLLASIQDLDQVSVLIGDETRDDQLRCTSVVATGYGSPRRPARWLGGGGSHLHGLFRHHVQGVCGGPLCESGAVRNANLAGSRRSHGIAVGPMWGTLGVGIPEARWAHEGDGDAGGYALSEHDSPKWGIPDHHGYNKPRNNQ</sequence>
<dbReference type="FunFam" id="1.10.10.10:FF:000049">
    <property type="entry name" value="Heat-inducible transcription repressor HrcA"/>
    <property type="match status" value="1"/>
</dbReference>
<dbReference type="HAMAP" id="MF_00081">
    <property type="entry name" value="HrcA"/>
    <property type="match status" value="1"/>
</dbReference>
<dbReference type="Pfam" id="PF01628">
    <property type="entry name" value="HrcA"/>
    <property type="match status" value="1"/>
</dbReference>
<evidence type="ECO:0000256" key="3">
    <source>
        <dbReference type="ARBA" id="ARBA00023016"/>
    </source>
</evidence>
<feature type="region of interest" description="Disordered" evidence="7">
    <location>
        <begin position="374"/>
        <end position="404"/>
    </location>
</feature>
<dbReference type="Gene3D" id="1.10.10.10">
    <property type="entry name" value="Winged helix-like DNA-binding domain superfamily/Winged helix DNA-binding domain"/>
    <property type="match status" value="1"/>
</dbReference>
<feature type="domain" description="Heat-inducible transcription repressor HrcA C-terminal" evidence="8">
    <location>
        <begin position="106"/>
        <end position="303"/>
    </location>
</feature>
<keyword evidence="1 6" id="KW-0678">Repressor</keyword>
<dbReference type="GO" id="GO:0003677">
    <property type="term" value="F:DNA binding"/>
    <property type="evidence" value="ECO:0007669"/>
    <property type="project" value="InterPro"/>
</dbReference>
<dbReference type="SUPFAM" id="SSF55781">
    <property type="entry name" value="GAF domain-like"/>
    <property type="match status" value="1"/>
</dbReference>
<dbReference type="InterPro" id="IPR002571">
    <property type="entry name" value="HrcA"/>
</dbReference>
<dbReference type="PANTHER" id="PTHR34824:SF1">
    <property type="entry name" value="HEAT-INDUCIBLE TRANSCRIPTION REPRESSOR HRCA"/>
    <property type="match status" value="1"/>
</dbReference>